<dbReference type="InterPro" id="IPR004408">
    <property type="entry name" value="Biotin_CoA_COase_ligase"/>
</dbReference>
<organism evidence="5 6">
    <name type="scientific">Conyzicola lurida</name>
    <dbReference type="NCBI Taxonomy" id="1172621"/>
    <lineage>
        <taxon>Bacteria</taxon>
        <taxon>Bacillati</taxon>
        <taxon>Actinomycetota</taxon>
        <taxon>Actinomycetes</taxon>
        <taxon>Micrococcales</taxon>
        <taxon>Microbacteriaceae</taxon>
        <taxon>Conyzicola</taxon>
    </lineage>
</organism>
<keyword evidence="2" id="KW-0092">Biotin</keyword>
<evidence type="ECO:0000313" key="5">
    <source>
        <dbReference type="EMBL" id="MBB5844244.1"/>
    </source>
</evidence>
<evidence type="ECO:0000259" key="4">
    <source>
        <dbReference type="PROSITE" id="PS51733"/>
    </source>
</evidence>
<protein>
    <recommendedName>
        <fullName evidence="3">biotin--[biotin carboxyl-carrier protein] ligase</fullName>
        <ecNumber evidence="3">6.3.4.15</ecNumber>
    </recommendedName>
</protein>
<dbReference type="PROSITE" id="PS51733">
    <property type="entry name" value="BPL_LPL_CATALYTIC"/>
    <property type="match status" value="1"/>
</dbReference>
<evidence type="ECO:0000256" key="3">
    <source>
        <dbReference type="ARBA" id="ARBA00024227"/>
    </source>
</evidence>
<dbReference type="CDD" id="cd16442">
    <property type="entry name" value="BPL"/>
    <property type="match status" value="1"/>
</dbReference>
<dbReference type="GO" id="GO:0004077">
    <property type="term" value="F:biotin--[biotin carboxyl-carrier protein] ligase activity"/>
    <property type="evidence" value="ECO:0007669"/>
    <property type="project" value="UniProtKB-EC"/>
</dbReference>
<dbReference type="EMBL" id="JACHMJ010000001">
    <property type="protein sequence ID" value="MBB5844244.1"/>
    <property type="molecule type" value="Genomic_DNA"/>
</dbReference>
<accession>A0A841APM1</accession>
<dbReference type="EC" id="6.3.4.15" evidence="3"/>
<keyword evidence="6" id="KW-1185">Reference proteome</keyword>
<comment type="caution">
    <text evidence="5">The sequence shown here is derived from an EMBL/GenBank/DDBJ whole genome shotgun (WGS) entry which is preliminary data.</text>
</comment>
<dbReference type="Gene3D" id="2.30.30.100">
    <property type="match status" value="1"/>
</dbReference>
<dbReference type="Pfam" id="PF03099">
    <property type="entry name" value="BPL_LplA_LipB"/>
    <property type="match status" value="1"/>
</dbReference>
<evidence type="ECO:0000256" key="2">
    <source>
        <dbReference type="ARBA" id="ARBA00023267"/>
    </source>
</evidence>
<dbReference type="Pfam" id="PF02237">
    <property type="entry name" value="BPL_C"/>
    <property type="match status" value="1"/>
</dbReference>
<evidence type="ECO:0000256" key="1">
    <source>
        <dbReference type="ARBA" id="ARBA00022598"/>
    </source>
</evidence>
<dbReference type="GO" id="GO:0005737">
    <property type="term" value="C:cytoplasm"/>
    <property type="evidence" value="ECO:0007669"/>
    <property type="project" value="TreeGrafter"/>
</dbReference>
<gene>
    <name evidence="5" type="ORF">HD599_002567</name>
</gene>
<reference evidence="5 6" key="1">
    <citation type="submission" date="2020-08" db="EMBL/GenBank/DDBJ databases">
        <title>Sequencing the genomes of 1000 actinobacteria strains.</title>
        <authorList>
            <person name="Klenk H.-P."/>
        </authorList>
    </citation>
    <scope>NUCLEOTIDE SEQUENCE [LARGE SCALE GENOMIC DNA]</scope>
    <source>
        <strain evidence="5 6">DSM 105784</strain>
    </source>
</reference>
<proteinExistence type="predicted"/>
<evidence type="ECO:0000313" key="6">
    <source>
        <dbReference type="Proteomes" id="UP000536685"/>
    </source>
</evidence>
<dbReference type="SUPFAM" id="SSF55681">
    <property type="entry name" value="Class II aaRS and biotin synthetases"/>
    <property type="match status" value="1"/>
</dbReference>
<dbReference type="InterPro" id="IPR045864">
    <property type="entry name" value="aa-tRNA-synth_II/BPL/LPL"/>
</dbReference>
<dbReference type="RefSeq" id="WP_184238204.1">
    <property type="nucleotide sequence ID" value="NZ_JACHMJ010000001.1"/>
</dbReference>
<keyword evidence="1 5" id="KW-0436">Ligase</keyword>
<dbReference type="Proteomes" id="UP000536685">
    <property type="component" value="Unassembled WGS sequence"/>
</dbReference>
<name>A0A841APM1_9MICO</name>
<dbReference type="NCBIfam" id="TIGR00121">
    <property type="entry name" value="birA_ligase"/>
    <property type="match status" value="1"/>
</dbReference>
<dbReference type="AlphaFoldDB" id="A0A841APM1"/>
<dbReference type="Gene3D" id="3.30.930.10">
    <property type="entry name" value="Bira Bifunctional Protein, Domain 2"/>
    <property type="match status" value="1"/>
</dbReference>
<dbReference type="InterPro" id="IPR004143">
    <property type="entry name" value="BPL_LPL_catalytic"/>
</dbReference>
<dbReference type="PANTHER" id="PTHR12835">
    <property type="entry name" value="BIOTIN PROTEIN LIGASE"/>
    <property type="match status" value="1"/>
</dbReference>
<feature type="domain" description="BPL/LPL catalytic" evidence="4">
    <location>
        <begin position="1"/>
        <end position="194"/>
    </location>
</feature>
<dbReference type="PANTHER" id="PTHR12835:SF5">
    <property type="entry name" value="BIOTIN--PROTEIN LIGASE"/>
    <property type="match status" value="1"/>
</dbReference>
<sequence>MRLPRSAAVVDDLAVLPEVGSTNDALVARVAAGPVDDFAVVVTGSQTAGRGRLGRVWVAPPGASLSISVLLRPVLPAGEPLDTQHYGWLPLIAGVAMTRAVQSVVEPSRVGLKWPNDVQIDGLKVSGLLAELLPGGDAVVVGAGLNLSLTREQLPTPVSTSLALSGAALEGDELADAALSVYLTTLRELYTGFVRLGADPLGSGVAEQVTDLCTTIGQRVKVELPGAPDLVGSAVGIDDAGRLLVRASLDGQVTAVAAGDVTHLRYE</sequence>
<dbReference type="InterPro" id="IPR003142">
    <property type="entry name" value="BPL_C"/>
</dbReference>